<dbReference type="VEuPathDB" id="TriTrypDB:ADEAN_000975100"/>
<dbReference type="AlphaFoldDB" id="S9VBB8"/>
<keyword evidence="3" id="KW-1185">Reference proteome</keyword>
<accession>S9VBB8</accession>
<protein>
    <submittedName>
        <fullName evidence="2">Uncharacterized protein</fullName>
    </submittedName>
</protein>
<dbReference type="Proteomes" id="UP000515908">
    <property type="component" value="Chromosome 25"/>
</dbReference>
<evidence type="ECO:0000313" key="2">
    <source>
        <dbReference type="EMBL" id="CAD2222211.1"/>
    </source>
</evidence>
<gene>
    <name evidence="2" type="ORF">ADEAN_000975100</name>
</gene>
<dbReference type="OrthoDB" id="270452at2759"/>
<reference evidence="2 3" key="1">
    <citation type="submission" date="2020-08" db="EMBL/GenBank/DDBJ databases">
        <authorList>
            <person name="Newling K."/>
            <person name="Davey J."/>
            <person name="Forrester S."/>
        </authorList>
    </citation>
    <scope>NUCLEOTIDE SEQUENCE [LARGE SCALE GENOMIC DNA]</scope>
    <source>
        <strain evidence="3">Crithidia deanei Carvalho (ATCC PRA-265)</strain>
    </source>
</reference>
<name>S9VBB8_9TRYP</name>
<organism evidence="2 3">
    <name type="scientific">Angomonas deanei</name>
    <dbReference type="NCBI Taxonomy" id="59799"/>
    <lineage>
        <taxon>Eukaryota</taxon>
        <taxon>Discoba</taxon>
        <taxon>Euglenozoa</taxon>
        <taxon>Kinetoplastea</taxon>
        <taxon>Metakinetoplastina</taxon>
        <taxon>Trypanosomatida</taxon>
        <taxon>Trypanosomatidae</taxon>
        <taxon>Strigomonadinae</taxon>
        <taxon>Angomonas</taxon>
    </lineage>
</organism>
<evidence type="ECO:0000256" key="1">
    <source>
        <dbReference type="SAM" id="MobiDB-lite"/>
    </source>
</evidence>
<proteinExistence type="predicted"/>
<sequence length="233" mass="25982">MTSLGGEHVLSPDSYLPEKSANSDSNMSGRNVFTIRRANHPPCPDRFSRSDYDKQKAMIAAHRQTLHENFIARHESALFIPEQDQAISVKVLLGCAANRDIRLGRKMGYEESVIDFMKQMWSALLHEAVNLLQLNDGASHIREALENISSLGVWFTGPDISLPLRRYTVQVPNEQGGEDSMVVVGLLSFSYSSYIMQLRSISQQTTLSTLASLQEQLGTKCLFIPPLLIASKD</sequence>
<evidence type="ECO:0000313" key="3">
    <source>
        <dbReference type="Proteomes" id="UP000515908"/>
    </source>
</evidence>
<dbReference type="EMBL" id="LR877169">
    <property type="protein sequence ID" value="CAD2222211.1"/>
    <property type="molecule type" value="Genomic_DNA"/>
</dbReference>
<feature type="region of interest" description="Disordered" evidence="1">
    <location>
        <begin position="1"/>
        <end position="28"/>
    </location>
</feature>